<keyword evidence="10" id="KW-1003">Cell membrane</keyword>
<dbReference type="PANTHER" id="PTHR13822">
    <property type="entry name" value="ATP SYNTHASE DELTA/EPSILON CHAIN"/>
    <property type="match status" value="1"/>
</dbReference>
<accession>A0ABM7RCV2</accession>
<evidence type="ECO:0000256" key="7">
    <source>
        <dbReference type="ARBA" id="ARBA00023136"/>
    </source>
</evidence>
<dbReference type="SUPFAM" id="SSF51344">
    <property type="entry name" value="Epsilon subunit of F1F0-ATP synthase N-terminal domain"/>
    <property type="match status" value="1"/>
</dbReference>
<proteinExistence type="inferred from homology"/>
<dbReference type="CDD" id="cd12152">
    <property type="entry name" value="F1-ATPase_delta"/>
    <property type="match status" value="1"/>
</dbReference>
<dbReference type="Pfam" id="PF02823">
    <property type="entry name" value="ATP-synt_DE_N"/>
    <property type="match status" value="1"/>
</dbReference>
<dbReference type="Pfam" id="PF00401">
    <property type="entry name" value="ATP-synt_DE"/>
    <property type="match status" value="1"/>
</dbReference>
<dbReference type="InterPro" id="IPR036794">
    <property type="entry name" value="ATP_F1_dsu/esu_C_sf"/>
</dbReference>
<evidence type="ECO:0000256" key="1">
    <source>
        <dbReference type="ARBA" id="ARBA00003543"/>
    </source>
</evidence>
<keyword evidence="7 10" id="KW-0472">Membrane</keyword>
<dbReference type="InterPro" id="IPR036771">
    <property type="entry name" value="ATPsynth_dsu/esu_N"/>
</dbReference>
<evidence type="ECO:0000256" key="2">
    <source>
        <dbReference type="ARBA" id="ARBA00004202"/>
    </source>
</evidence>
<comment type="subcellular location">
    <subcellularLocation>
        <location evidence="2 10">Cell membrane</location>
        <topology evidence="2 10">Peripheral membrane protein</topology>
    </subcellularLocation>
</comment>
<comment type="function">
    <text evidence="1 10">Produces ATP from ADP in the presence of a proton gradient across the membrane.</text>
</comment>
<protein>
    <recommendedName>
        <fullName evidence="10">ATP synthase epsilon chain</fullName>
    </recommendedName>
    <alternativeName>
        <fullName evidence="10">ATP synthase F1 sector epsilon subunit</fullName>
    </alternativeName>
    <alternativeName>
        <fullName evidence="10">F-ATPase epsilon subunit</fullName>
    </alternativeName>
</protein>
<keyword evidence="6 10" id="KW-0406">Ion transport</keyword>
<dbReference type="Gene3D" id="2.60.15.10">
    <property type="entry name" value="F0F1 ATP synthase delta/epsilon subunit, N-terminal"/>
    <property type="match status" value="1"/>
</dbReference>
<evidence type="ECO:0000313" key="14">
    <source>
        <dbReference type="EMBL" id="BCX47892.1"/>
    </source>
</evidence>
<dbReference type="Proteomes" id="UP001374893">
    <property type="component" value="Chromosome"/>
</dbReference>
<evidence type="ECO:0000256" key="10">
    <source>
        <dbReference type="HAMAP-Rule" id="MF_00530"/>
    </source>
</evidence>
<organism evidence="14 15">
    <name type="scientific">Haloferula helveola</name>
    <dbReference type="NCBI Taxonomy" id="490095"/>
    <lineage>
        <taxon>Bacteria</taxon>
        <taxon>Pseudomonadati</taxon>
        <taxon>Verrucomicrobiota</taxon>
        <taxon>Verrucomicrobiia</taxon>
        <taxon>Verrucomicrobiales</taxon>
        <taxon>Verrucomicrobiaceae</taxon>
        <taxon>Haloferula</taxon>
    </lineage>
</organism>
<dbReference type="EMBL" id="AP024702">
    <property type="protein sequence ID" value="BCX47892.1"/>
    <property type="molecule type" value="Genomic_DNA"/>
</dbReference>
<evidence type="ECO:0000256" key="4">
    <source>
        <dbReference type="ARBA" id="ARBA00011648"/>
    </source>
</evidence>
<dbReference type="InterPro" id="IPR001469">
    <property type="entry name" value="ATP_synth_F1_dsu/esu"/>
</dbReference>
<dbReference type="InterPro" id="IPR020547">
    <property type="entry name" value="ATP_synth_F1_esu_C"/>
</dbReference>
<evidence type="ECO:0000259" key="13">
    <source>
        <dbReference type="Pfam" id="PF02823"/>
    </source>
</evidence>
<gene>
    <name evidence="10 14" type="primary">atpC</name>
    <name evidence="14" type="ORF">HAHE_18000</name>
</gene>
<sequence length="137" mass="14938">MSLHLEIVTPEKKIFSDTVGNVYLPGANGEMGVLEGHAALVTAVEPGELRYEKDGQIVTLAVGGGFAEVTQQRVNLLTDMALGEDDIDEAKAEEAMQRAEEQLKGISHDEDAEEVAHLQAIIAKSLAQLHLKRRHRN</sequence>
<keyword evidence="8 10" id="KW-0139">CF(1)</keyword>
<evidence type="ECO:0000256" key="6">
    <source>
        <dbReference type="ARBA" id="ARBA00023065"/>
    </source>
</evidence>
<evidence type="ECO:0000259" key="12">
    <source>
        <dbReference type="Pfam" id="PF00401"/>
    </source>
</evidence>
<dbReference type="PANTHER" id="PTHR13822:SF10">
    <property type="entry name" value="ATP SYNTHASE EPSILON CHAIN, CHLOROPLASTIC"/>
    <property type="match status" value="1"/>
</dbReference>
<evidence type="ECO:0000256" key="5">
    <source>
        <dbReference type="ARBA" id="ARBA00022448"/>
    </source>
</evidence>
<dbReference type="HAMAP" id="MF_00530">
    <property type="entry name" value="ATP_synth_epsil_bac"/>
    <property type="match status" value="1"/>
</dbReference>
<keyword evidence="15" id="KW-1185">Reference proteome</keyword>
<dbReference type="InterPro" id="IPR020546">
    <property type="entry name" value="ATP_synth_F1_dsu/esu_N"/>
</dbReference>
<keyword evidence="10" id="KW-0375">Hydrogen ion transport</keyword>
<evidence type="ECO:0000256" key="9">
    <source>
        <dbReference type="ARBA" id="ARBA00023310"/>
    </source>
</evidence>
<keyword evidence="5 10" id="KW-0813">Transport</keyword>
<comment type="subunit">
    <text evidence="4 10 11">F-type ATPases have 2 components, CF(1) - the catalytic core - and CF(0) - the membrane proton channel. CF(1) has five subunits: alpha(3), beta(3), gamma(1), delta(1), epsilon(1). CF(0) has three main subunits: a, b and c.</text>
</comment>
<evidence type="ECO:0000256" key="11">
    <source>
        <dbReference type="RuleBase" id="RU003656"/>
    </source>
</evidence>
<dbReference type="RefSeq" id="WP_338690350.1">
    <property type="nucleotide sequence ID" value="NZ_AP024702.1"/>
</dbReference>
<evidence type="ECO:0000313" key="15">
    <source>
        <dbReference type="Proteomes" id="UP001374893"/>
    </source>
</evidence>
<dbReference type="NCBIfam" id="TIGR01216">
    <property type="entry name" value="ATP_synt_epsi"/>
    <property type="match status" value="1"/>
</dbReference>
<dbReference type="SUPFAM" id="SSF46604">
    <property type="entry name" value="Epsilon subunit of F1F0-ATP synthase C-terminal domain"/>
    <property type="match status" value="1"/>
</dbReference>
<reference evidence="14 15" key="1">
    <citation type="submission" date="2021-06" db="EMBL/GenBank/DDBJ databases">
        <title>Complete genome of Haloferula helveola possessing various polysaccharide degrading enzymes.</title>
        <authorList>
            <person name="Takami H."/>
            <person name="Huang C."/>
            <person name="Hamasaki K."/>
        </authorList>
    </citation>
    <scope>NUCLEOTIDE SEQUENCE [LARGE SCALE GENOMIC DNA]</scope>
    <source>
        <strain evidence="14 15">CN-1</strain>
    </source>
</reference>
<evidence type="ECO:0000256" key="3">
    <source>
        <dbReference type="ARBA" id="ARBA00005712"/>
    </source>
</evidence>
<feature type="domain" description="ATP synthase epsilon subunit C-terminal" evidence="12">
    <location>
        <begin position="85"/>
        <end position="130"/>
    </location>
</feature>
<name>A0ABM7RCV2_9BACT</name>
<evidence type="ECO:0000256" key="8">
    <source>
        <dbReference type="ARBA" id="ARBA00023196"/>
    </source>
</evidence>
<keyword evidence="9 10" id="KW-0066">ATP synthesis</keyword>
<feature type="domain" description="ATP synthase F1 complex delta/epsilon subunit N-terminal" evidence="13">
    <location>
        <begin position="3"/>
        <end position="81"/>
    </location>
</feature>
<comment type="similarity">
    <text evidence="3 10 11">Belongs to the ATPase epsilon chain family.</text>
</comment>